<accession>A0AAF5DKE0</accession>
<feature type="signal peptide" evidence="1">
    <location>
        <begin position="1"/>
        <end position="20"/>
    </location>
</feature>
<keyword evidence="1" id="KW-0732">Signal</keyword>
<reference evidence="3" key="1">
    <citation type="submission" date="2024-02" db="UniProtKB">
        <authorList>
            <consortium name="WormBaseParasite"/>
        </authorList>
    </citation>
    <scope>IDENTIFICATION</scope>
</reference>
<evidence type="ECO:0000256" key="1">
    <source>
        <dbReference type="SAM" id="SignalP"/>
    </source>
</evidence>
<dbReference type="AlphaFoldDB" id="A0AAF5DKE0"/>
<name>A0AAF5DKE0_STRER</name>
<dbReference type="WBParaSite" id="TCONS_00013179.p1">
    <property type="protein sequence ID" value="TCONS_00013179.p1"/>
    <property type="gene ID" value="XLOC_008979"/>
</dbReference>
<keyword evidence="2" id="KW-1185">Reference proteome</keyword>
<evidence type="ECO:0000313" key="2">
    <source>
        <dbReference type="Proteomes" id="UP000035681"/>
    </source>
</evidence>
<proteinExistence type="predicted"/>
<evidence type="ECO:0000313" key="3">
    <source>
        <dbReference type="WBParaSite" id="TCONS_00013179.p1"/>
    </source>
</evidence>
<organism evidence="2 3">
    <name type="scientific">Strongyloides stercoralis</name>
    <name type="common">Threadworm</name>
    <dbReference type="NCBI Taxonomy" id="6248"/>
    <lineage>
        <taxon>Eukaryota</taxon>
        <taxon>Metazoa</taxon>
        <taxon>Ecdysozoa</taxon>
        <taxon>Nematoda</taxon>
        <taxon>Chromadorea</taxon>
        <taxon>Rhabditida</taxon>
        <taxon>Tylenchina</taxon>
        <taxon>Panagrolaimomorpha</taxon>
        <taxon>Strongyloidoidea</taxon>
        <taxon>Strongyloididae</taxon>
        <taxon>Strongyloides</taxon>
    </lineage>
</organism>
<feature type="chain" id="PRO_5042070049" evidence="1">
    <location>
        <begin position="21"/>
        <end position="126"/>
    </location>
</feature>
<sequence>MYFLTTLITIFTITFFSSLGYKVDCPTNSGKGCTIYMTPFEGVYQYFLDQLDEKTLSYGFNIERDGDAYQFAKVNKRIKDHVSAEKQRSFANLLGTIPENQNVNIKVVENTNTEPGTEYHFPRSSN</sequence>
<protein>
    <submittedName>
        <fullName evidence="3">Uncharacterized protein</fullName>
    </submittedName>
</protein>
<dbReference type="Proteomes" id="UP000035681">
    <property type="component" value="Unplaced"/>
</dbReference>